<gene>
    <name evidence="1" type="ORF">C5L31_000602</name>
</gene>
<organism evidence="1 2">
    <name type="scientific">Secundilactobacillus malefermentans</name>
    <dbReference type="NCBI Taxonomy" id="176292"/>
    <lineage>
        <taxon>Bacteria</taxon>
        <taxon>Bacillati</taxon>
        <taxon>Bacillota</taxon>
        <taxon>Bacilli</taxon>
        <taxon>Lactobacillales</taxon>
        <taxon>Lactobacillaceae</taxon>
        <taxon>Secundilactobacillus</taxon>
    </lineage>
</organism>
<dbReference type="EMBL" id="PUFO01000039">
    <property type="protein sequence ID" value="TDG78518.1"/>
    <property type="molecule type" value="Genomic_DNA"/>
</dbReference>
<dbReference type="STRING" id="1122149.FD44_GL001408"/>
<dbReference type="Proteomes" id="UP000294854">
    <property type="component" value="Unassembled WGS sequence"/>
</dbReference>
<sequence>MKSTSSKKNFRVYKAAVTNRGSVYYKVVSFDKAYRGWIYGGKTANTFAGGIKSYDTFTAGTLTTEQKDNTFTIANPGTANDNKTVTYKAPAWTQYKVGRQITDSTPYAKADFNITQVGKRTREGDQWVYISAVDSANAKANGWILYSGLTTDGVTAAQGVTINYVSVDGGTVKSQILGFPLTAAADAIMNVTTTNLVIPEGYTIATWSSNATNAKRGSTVTAYVKQNAKTAMIQFKLYDKATNKIIELNATQQTALNAAEVNAAYQVPMGSSLSVATQEALLEEAGLKSFTTTDNKTATLRADGVGKIKIAGSNATPTVSAYYDVK</sequence>
<comment type="caution">
    <text evidence="1">The sequence shown here is derived from an EMBL/GenBank/DDBJ whole genome shotgun (WGS) entry which is preliminary data.</text>
</comment>
<protein>
    <recommendedName>
        <fullName evidence="3">S-layer protein</fullName>
    </recommendedName>
</protein>
<proteinExistence type="predicted"/>
<dbReference type="OrthoDB" id="2329257at2"/>
<evidence type="ECO:0008006" key="3">
    <source>
        <dbReference type="Google" id="ProtNLM"/>
    </source>
</evidence>
<name>A0A4R5NPE5_9LACO</name>
<accession>A0A4R5NPE5</accession>
<evidence type="ECO:0000313" key="2">
    <source>
        <dbReference type="Proteomes" id="UP000294854"/>
    </source>
</evidence>
<dbReference type="AlphaFoldDB" id="A0A4R5NPE5"/>
<keyword evidence="2" id="KW-1185">Reference proteome</keyword>
<reference evidence="1 2" key="1">
    <citation type="journal article" date="2019" name="Appl. Microbiol. Biotechnol.">
        <title>Uncovering carbohydrate metabolism through a genotype-phenotype association study of 56 lactic acid bacteria genomes.</title>
        <authorList>
            <person name="Buron-Moles G."/>
            <person name="Chailyan A."/>
            <person name="Dolejs I."/>
            <person name="Forster J."/>
            <person name="Miks M.H."/>
        </authorList>
    </citation>
    <scope>NUCLEOTIDE SEQUENCE [LARGE SCALE GENOMIC DNA]</scope>
    <source>
        <strain evidence="1 2">ATCC 49373</strain>
    </source>
</reference>
<evidence type="ECO:0000313" key="1">
    <source>
        <dbReference type="EMBL" id="TDG78518.1"/>
    </source>
</evidence>
<dbReference type="RefSeq" id="WP_133278314.1">
    <property type="nucleotide sequence ID" value="NZ_PUFO01000039.1"/>
</dbReference>